<dbReference type="InterPro" id="IPR003008">
    <property type="entry name" value="Tubulin_FtsZ_GTPase"/>
</dbReference>
<dbReference type="PRINTS" id="PR01161">
    <property type="entry name" value="TUBULIN"/>
</dbReference>
<protein>
    <submittedName>
        <fullName evidence="6">Tubulin beta</fullName>
        <ecNumber evidence="6">3.6.1.15</ecNumber>
    </submittedName>
</protein>
<dbReference type="GO" id="GO:0005874">
    <property type="term" value="C:microtubule"/>
    <property type="evidence" value="ECO:0007669"/>
    <property type="project" value="UniProtKB-KW"/>
</dbReference>
<evidence type="ECO:0000313" key="6">
    <source>
        <dbReference type="EMBL" id="RMZ93635.1"/>
    </source>
</evidence>
<proteinExistence type="inferred from homology"/>
<dbReference type="EC" id="3.6.1.15" evidence="6"/>
<keyword evidence="2" id="KW-0493">Microtubule</keyword>
<organism evidence="6 7">
    <name type="scientific">Brachionus plicatilis</name>
    <name type="common">Marine rotifer</name>
    <name type="synonym">Brachionus muelleri</name>
    <dbReference type="NCBI Taxonomy" id="10195"/>
    <lineage>
        <taxon>Eukaryota</taxon>
        <taxon>Metazoa</taxon>
        <taxon>Spiralia</taxon>
        <taxon>Gnathifera</taxon>
        <taxon>Rotifera</taxon>
        <taxon>Eurotatoria</taxon>
        <taxon>Monogononta</taxon>
        <taxon>Pseudotrocha</taxon>
        <taxon>Ploima</taxon>
        <taxon>Brachionidae</taxon>
        <taxon>Brachionus</taxon>
    </lineage>
</organism>
<evidence type="ECO:0000313" key="7">
    <source>
        <dbReference type="Proteomes" id="UP000276133"/>
    </source>
</evidence>
<accession>A0A3M7P3J2</accession>
<keyword evidence="3" id="KW-0547">Nucleotide-binding</keyword>
<dbReference type="GO" id="GO:0005525">
    <property type="term" value="F:GTP binding"/>
    <property type="evidence" value="ECO:0007669"/>
    <property type="project" value="UniProtKB-KW"/>
</dbReference>
<dbReference type="GO" id="GO:0007017">
    <property type="term" value="P:microtubule-based process"/>
    <property type="evidence" value="ECO:0007669"/>
    <property type="project" value="InterPro"/>
</dbReference>
<dbReference type="InterPro" id="IPR000217">
    <property type="entry name" value="Tubulin"/>
</dbReference>
<evidence type="ECO:0000256" key="4">
    <source>
        <dbReference type="ARBA" id="ARBA00023134"/>
    </source>
</evidence>
<feature type="non-terminal residue" evidence="6">
    <location>
        <position position="86"/>
    </location>
</feature>
<reference evidence="6 7" key="1">
    <citation type="journal article" date="2018" name="Sci. Rep.">
        <title>Genomic signatures of local adaptation to the degree of environmental predictability in rotifers.</title>
        <authorList>
            <person name="Franch-Gras L."/>
            <person name="Hahn C."/>
            <person name="Garcia-Roger E.M."/>
            <person name="Carmona M.J."/>
            <person name="Serra M."/>
            <person name="Gomez A."/>
        </authorList>
    </citation>
    <scope>NUCLEOTIDE SEQUENCE [LARGE SCALE GENOMIC DNA]</scope>
    <source>
        <strain evidence="6">HYR1</strain>
    </source>
</reference>
<dbReference type="EMBL" id="REGN01013660">
    <property type="protein sequence ID" value="RMZ93635.1"/>
    <property type="molecule type" value="Genomic_DNA"/>
</dbReference>
<keyword evidence="6" id="KW-0378">Hydrolase</keyword>
<dbReference type="Gene3D" id="3.40.50.1440">
    <property type="entry name" value="Tubulin/FtsZ, GTPase domain"/>
    <property type="match status" value="1"/>
</dbReference>
<dbReference type="GO" id="GO:0017111">
    <property type="term" value="F:ribonucleoside triphosphate phosphatase activity"/>
    <property type="evidence" value="ECO:0007669"/>
    <property type="project" value="UniProtKB-EC"/>
</dbReference>
<dbReference type="STRING" id="10195.A0A3M7P3J2"/>
<dbReference type="PANTHER" id="PTHR11588">
    <property type="entry name" value="TUBULIN"/>
    <property type="match status" value="1"/>
</dbReference>
<comment type="caution">
    <text evidence="6">The sequence shown here is derived from an EMBL/GenBank/DDBJ whole genome shotgun (WGS) entry which is preliminary data.</text>
</comment>
<evidence type="ECO:0000256" key="2">
    <source>
        <dbReference type="ARBA" id="ARBA00022701"/>
    </source>
</evidence>
<feature type="domain" description="Tubulin/FtsZ GTPase" evidence="5">
    <location>
        <begin position="2"/>
        <end position="80"/>
    </location>
</feature>
<name>A0A3M7P3J2_BRAPC</name>
<dbReference type="InterPro" id="IPR036525">
    <property type="entry name" value="Tubulin/FtsZ_GTPase_sf"/>
</dbReference>
<sequence>MIQIQIGQCGNQVGLNYWDKLINEHKIGLDGFYTGNDQDEDKYLGNSEFVFNVNQSDRKYVPRAILVDSESSVLDEIRQSHLSNLF</sequence>
<keyword evidence="7" id="KW-1185">Reference proteome</keyword>
<dbReference type="SUPFAM" id="SSF52490">
    <property type="entry name" value="Tubulin nucleotide-binding domain-like"/>
    <property type="match status" value="1"/>
</dbReference>
<keyword evidence="4" id="KW-0342">GTP-binding</keyword>
<comment type="similarity">
    <text evidence="1">Belongs to the tubulin family.</text>
</comment>
<dbReference type="Proteomes" id="UP000276133">
    <property type="component" value="Unassembled WGS sequence"/>
</dbReference>
<evidence type="ECO:0000256" key="1">
    <source>
        <dbReference type="ARBA" id="ARBA00009636"/>
    </source>
</evidence>
<gene>
    <name evidence="6" type="ORF">BpHYR1_036475</name>
</gene>
<evidence type="ECO:0000256" key="3">
    <source>
        <dbReference type="ARBA" id="ARBA00022741"/>
    </source>
</evidence>
<evidence type="ECO:0000259" key="5">
    <source>
        <dbReference type="Pfam" id="PF00091"/>
    </source>
</evidence>
<dbReference type="OrthoDB" id="6673267at2759"/>
<dbReference type="AlphaFoldDB" id="A0A3M7P3J2"/>
<dbReference type="Pfam" id="PF00091">
    <property type="entry name" value="Tubulin"/>
    <property type="match status" value="1"/>
</dbReference>